<dbReference type="InterPro" id="IPR000847">
    <property type="entry name" value="LysR_HTH_N"/>
</dbReference>
<proteinExistence type="inferred from homology"/>
<evidence type="ECO:0000256" key="5">
    <source>
        <dbReference type="PIRNR" id="PIRNR005763"/>
    </source>
</evidence>
<dbReference type="Pfam" id="PF03459">
    <property type="entry name" value="TOBE"/>
    <property type="match status" value="2"/>
</dbReference>
<dbReference type="Pfam" id="PF00126">
    <property type="entry name" value="HTH_1"/>
    <property type="match status" value="1"/>
</dbReference>
<organism evidence="8 9">
    <name type="scientific">Pseudoduganella lurida</name>
    <dbReference type="NCBI Taxonomy" id="1036180"/>
    <lineage>
        <taxon>Bacteria</taxon>
        <taxon>Pseudomonadati</taxon>
        <taxon>Pseudomonadota</taxon>
        <taxon>Betaproteobacteria</taxon>
        <taxon>Burkholderiales</taxon>
        <taxon>Oxalobacteraceae</taxon>
        <taxon>Telluria group</taxon>
        <taxon>Pseudoduganella</taxon>
    </lineage>
</organism>
<dbReference type="PIRSF" id="PIRSF005763">
    <property type="entry name" value="Txn_reg_ModE"/>
    <property type="match status" value="1"/>
</dbReference>
<dbReference type="GO" id="GO:0003700">
    <property type="term" value="F:DNA-binding transcription factor activity"/>
    <property type="evidence" value="ECO:0007669"/>
    <property type="project" value="InterPro"/>
</dbReference>
<dbReference type="Gene3D" id="2.40.50.100">
    <property type="match status" value="2"/>
</dbReference>
<dbReference type="Gene3D" id="1.10.10.10">
    <property type="entry name" value="Winged helix-like DNA-binding domain superfamily/Winged helix DNA-binding domain"/>
    <property type="match status" value="1"/>
</dbReference>
<feature type="domain" description="Mop" evidence="7">
    <location>
        <begin position="136"/>
        <end position="202"/>
    </location>
</feature>
<dbReference type="NCBIfam" id="TIGR00637">
    <property type="entry name" value="ModE_repress"/>
    <property type="match status" value="1"/>
</dbReference>
<keyword evidence="9" id="KW-1185">Reference proteome</keyword>
<dbReference type="EMBL" id="VLLB01000001">
    <property type="protein sequence ID" value="TWI70110.1"/>
    <property type="molecule type" value="Genomic_DNA"/>
</dbReference>
<feature type="region of interest" description="Required for dimer formation and molybdate binding" evidence="6">
    <location>
        <begin position="137"/>
        <end position="145"/>
    </location>
</feature>
<dbReference type="InterPro" id="IPR016462">
    <property type="entry name" value="ModE"/>
</dbReference>
<evidence type="ECO:0000259" key="7">
    <source>
        <dbReference type="PROSITE" id="PS51866"/>
    </source>
</evidence>
<dbReference type="SUPFAM" id="SSF50331">
    <property type="entry name" value="MOP-like"/>
    <property type="match status" value="2"/>
</dbReference>
<dbReference type="PROSITE" id="PS51866">
    <property type="entry name" value="MOP"/>
    <property type="match status" value="2"/>
</dbReference>
<dbReference type="InterPro" id="IPR036390">
    <property type="entry name" value="WH_DNA-bd_sf"/>
</dbReference>
<evidence type="ECO:0000256" key="4">
    <source>
        <dbReference type="ARBA" id="ARBA00022737"/>
    </source>
</evidence>
<dbReference type="InterPro" id="IPR036388">
    <property type="entry name" value="WH-like_DNA-bd_sf"/>
</dbReference>
<dbReference type="NCBIfam" id="TIGR00638">
    <property type="entry name" value="Mop"/>
    <property type="match status" value="2"/>
</dbReference>
<dbReference type="PANTHER" id="PTHR30432">
    <property type="entry name" value="TRANSCRIPTIONAL REGULATOR MODE"/>
    <property type="match status" value="1"/>
</dbReference>
<keyword evidence="4" id="KW-0677">Repeat</keyword>
<evidence type="ECO:0000256" key="3">
    <source>
        <dbReference type="ARBA" id="ARBA00022505"/>
    </source>
</evidence>
<dbReference type="SUPFAM" id="SSF46785">
    <property type="entry name" value="Winged helix' DNA-binding domain"/>
    <property type="match status" value="1"/>
</dbReference>
<dbReference type="InterPro" id="IPR008995">
    <property type="entry name" value="Mo/tungstate-bd_C_term_dom"/>
</dbReference>
<dbReference type="Proteomes" id="UP000318431">
    <property type="component" value="Unassembled WGS sequence"/>
</dbReference>
<evidence type="ECO:0000256" key="6">
    <source>
        <dbReference type="PIRSR" id="PIRSR005763-1"/>
    </source>
</evidence>
<comment type="similarity">
    <text evidence="1 5">Belongs to the ModE family.</text>
</comment>
<dbReference type="InterPro" id="IPR003725">
    <property type="entry name" value="ModE-bd_N"/>
</dbReference>
<dbReference type="PANTHER" id="PTHR30432:SF1">
    <property type="entry name" value="DNA-BINDING TRANSCRIPTIONAL DUAL REGULATOR MODE"/>
    <property type="match status" value="1"/>
</dbReference>
<evidence type="ECO:0000313" key="8">
    <source>
        <dbReference type="EMBL" id="TWI70110.1"/>
    </source>
</evidence>
<protein>
    <submittedName>
        <fullName evidence="8">Molybdate transport system regulatory protein</fullName>
    </submittedName>
</protein>
<keyword evidence="2 5" id="KW-0813">Transport</keyword>
<keyword evidence="3 5" id="KW-0500">Molybdenum</keyword>
<dbReference type="GO" id="GO:0015689">
    <property type="term" value="P:molybdate ion transport"/>
    <property type="evidence" value="ECO:0007669"/>
    <property type="project" value="UniProtKB-UniRule"/>
</dbReference>
<evidence type="ECO:0000313" key="9">
    <source>
        <dbReference type="Proteomes" id="UP000318431"/>
    </source>
</evidence>
<accession>A0A562RP13</accession>
<dbReference type="AlphaFoldDB" id="A0A562RP13"/>
<dbReference type="InterPro" id="IPR005116">
    <property type="entry name" value="Transp-assoc_OB_typ1"/>
</dbReference>
<feature type="domain" description="Mop" evidence="7">
    <location>
        <begin position="208"/>
        <end position="274"/>
    </location>
</feature>
<dbReference type="InterPro" id="IPR004606">
    <property type="entry name" value="Mop_domain"/>
</dbReference>
<sequence length="276" mass="28274">MKEESMSEENASELQLHGTLWLTAQGGQHLGGPDRIALLAAIATHGSITQAAKAVKMSYKAAWDAVETMNNLAGEPLVARLAGGKGGGGTRLTERGAALVEQFRRLEEAHRRFVEQLGRQPGLADDLHLLQALNMKTSARNQFLGKVESVIHGAVNDEVVLGIVGGQRIVAIITHDSTVSLGLAPGVAAFALVKASSVIVATETAGAKLSARNQLAGVIDRVTPGAVNAEVTIALPGGGTIAATVTKDSAAGMGLVAGMPATALFKASSVIVGRPG</sequence>
<comment type="caution">
    <text evidence="8">The sequence shown here is derived from an EMBL/GenBank/DDBJ whole genome shotgun (WGS) entry which is preliminary data.</text>
</comment>
<evidence type="ECO:0000256" key="2">
    <source>
        <dbReference type="ARBA" id="ARBA00022448"/>
    </source>
</evidence>
<reference evidence="8 9" key="1">
    <citation type="journal article" date="2015" name="Stand. Genomic Sci.">
        <title>Genomic Encyclopedia of Bacterial and Archaeal Type Strains, Phase III: the genomes of soil and plant-associated and newly described type strains.</title>
        <authorList>
            <person name="Whitman W.B."/>
            <person name="Woyke T."/>
            <person name="Klenk H.P."/>
            <person name="Zhou Y."/>
            <person name="Lilburn T.G."/>
            <person name="Beck B.J."/>
            <person name="De Vos P."/>
            <person name="Vandamme P."/>
            <person name="Eisen J.A."/>
            <person name="Garrity G."/>
            <person name="Hugenholtz P."/>
            <person name="Kyrpides N.C."/>
        </authorList>
    </citation>
    <scope>NUCLEOTIDE SEQUENCE [LARGE SCALE GENOMIC DNA]</scope>
    <source>
        <strain evidence="8 9">CGMCC 1.10822</strain>
    </source>
</reference>
<dbReference type="GO" id="GO:0030151">
    <property type="term" value="F:molybdenum ion binding"/>
    <property type="evidence" value="ECO:0007669"/>
    <property type="project" value="UniProtKB-UniRule"/>
</dbReference>
<name>A0A562RP13_9BURK</name>
<gene>
    <name evidence="8" type="ORF">IP91_01190</name>
</gene>
<evidence type="ECO:0000256" key="1">
    <source>
        <dbReference type="ARBA" id="ARBA00008110"/>
    </source>
</evidence>
<dbReference type="InterPro" id="IPR051815">
    <property type="entry name" value="Molybdate_resp_trans_reg"/>
</dbReference>